<feature type="compositionally biased region" description="Basic and acidic residues" evidence="1">
    <location>
        <begin position="95"/>
        <end position="107"/>
    </location>
</feature>
<proteinExistence type="predicted"/>
<sequence>MGAQICPNAQHKSHDEITVQKKPKIDIQKPPQIHKLEPIIQLSFHEEIMEIQRERQYSIPKQTTQDYSTSKLEINENKIEQLEQFEKSQLCSQNDQKDQQNDSRDDSNSALLEFKFKPILKNVIAQKNCQNDGESQKSVKKVTFNKKQKVIYSGFRQQNQ</sequence>
<evidence type="ECO:0000313" key="3">
    <source>
        <dbReference type="Proteomes" id="UP000692954"/>
    </source>
</evidence>
<organism evidence="2 3">
    <name type="scientific">Paramecium sonneborni</name>
    <dbReference type="NCBI Taxonomy" id="65129"/>
    <lineage>
        <taxon>Eukaryota</taxon>
        <taxon>Sar</taxon>
        <taxon>Alveolata</taxon>
        <taxon>Ciliophora</taxon>
        <taxon>Intramacronucleata</taxon>
        <taxon>Oligohymenophorea</taxon>
        <taxon>Peniculida</taxon>
        <taxon>Parameciidae</taxon>
        <taxon>Paramecium</taxon>
    </lineage>
</organism>
<evidence type="ECO:0000256" key="1">
    <source>
        <dbReference type="SAM" id="MobiDB-lite"/>
    </source>
</evidence>
<dbReference type="OrthoDB" id="306365at2759"/>
<dbReference type="Proteomes" id="UP000692954">
    <property type="component" value="Unassembled WGS sequence"/>
</dbReference>
<name>A0A8S1QV09_9CILI</name>
<accession>A0A8S1QV09</accession>
<keyword evidence="3" id="KW-1185">Reference proteome</keyword>
<feature type="region of interest" description="Disordered" evidence="1">
    <location>
        <begin position="86"/>
        <end position="108"/>
    </location>
</feature>
<comment type="caution">
    <text evidence="2">The sequence shown here is derived from an EMBL/GenBank/DDBJ whole genome shotgun (WGS) entry which is preliminary data.</text>
</comment>
<gene>
    <name evidence="2" type="ORF">PSON_ATCC_30995.1.T1180057</name>
</gene>
<evidence type="ECO:0000313" key="2">
    <source>
        <dbReference type="EMBL" id="CAD8118654.1"/>
    </source>
</evidence>
<protein>
    <submittedName>
        <fullName evidence="2">Uncharacterized protein</fullName>
    </submittedName>
</protein>
<dbReference type="EMBL" id="CAJJDN010000118">
    <property type="protein sequence ID" value="CAD8118654.1"/>
    <property type="molecule type" value="Genomic_DNA"/>
</dbReference>
<dbReference type="AlphaFoldDB" id="A0A8S1QV09"/>
<reference evidence="2" key="1">
    <citation type="submission" date="2021-01" db="EMBL/GenBank/DDBJ databases">
        <authorList>
            <consortium name="Genoscope - CEA"/>
            <person name="William W."/>
        </authorList>
    </citation>
    <scope>NUCLEOTIDE SEQUENCE</scope>
</reference>